<protein>
    <recommendedName>
        <fullName evidence="4 5">Large ribosomal subunit protein bL28</fullName>
    </recommendedName>
</protein>
<dbReference type="GO" id="GO:0005840">
    <property type="term" value="C:ribosome"/>
    <property type="evidence" value="ECO:0007669"/>
    <property type="project" value="UniProtKB-KW"/>
</dbReference>
<evidence type="ECO:0000256" key="2">
    <source>
        <dbReference type="ARBA" id="ARBA00022980"/>
    </source>
</evidence>
<keyword evidence="2 5" id="KW-0689">Ribosomal protein</keyword>
<dbReference type="InterPro" id="IPR037147">
    <property type="entry name" value="Ribosomal_bL28_sf"/>
</dbReference>
<dbReference type="EMBL" id="CP121472">
    <property type="protein sequence ID" value="WPL19460.1"/>
    <property type="molecule type" value="Genomic_DNA"/>
</dbReference>
<reference evidence="6 7" key="1">
    <citation type="journal article" date="2023" name="Microorganisms">
        <title>Thiorhodovibrio frisius and Trv. litoralis spp. nov., Two Novel Members from a Clade of Fastidious Purple Sulfur Bacteria That Exhibit Unique Red-Shifted Light-Harvesting Capabilities.</title>
        <authorList>
            <person name="Methner A."/>
            <person name="Kuzyk S.B."/>
            <person name="Petersen J."/>
            <person name="Bauer S."/>
            <person name="Brinkmann H."/>
            <person name="Sichau K."/>
            <person name="Wanner G."/>
            <person name="Wolf J."/>
            <person name="Neumann-Schaal M."/>
            <person name="Henke P."/>
            <person name="Tank M."/>
            <person name="Sproer C."/>
            <person name="Bunk B."/>
            <person name="Overmann J."/>
        </authorList>
    </citation>
    <scope>NUCLEOTIDE SEQUENCE [LARGE SCALE GENOMIC DNA]</scope>
    <source>
        <strain evidence="6 7">DSM 6702</strain>
    </source>
</reference>
<dbReference type="SUPFAM" id="SSF143800">
    <property type="entry name" value="L28p-like"/>
    <property type="match status" value="1"/>
</dbReference>
<evidence type="ECO:0000256" key="1">
    <source>
        <dbReference type="ARBA" id="ARBA00008760"/>
    </source>
</evidence>
<sequence>MSRVCQVTGKRPLAGNNVSHAHNKTRRRFLPNLRYHRFWMEPEKRWVRLRVSSKGMRIIDKKGIEVVVAELRARGEKI</sequence>
<dbReference type="PANTHER" id="PTHR13528">
    <property type="entry name" value="39S RIBOSOMAL PROTEIN L28, MITOCHONDRIAL"/>
    <property type="match status" value="1"/>
</dbReference>
<dbReference type="Gene3D" id="2.30.170.40">
    <property type="entry name" value="Ribosomal protein L28/L24"/>
    <property type="match status" value="1"/>
</dbReference>
<evidence type="ECO:0000313" key="6">
    <source>
        <dbReference type="EMBL" id="WPL19460.1"/>
    </source>
</evidence>
<name>A0ABZ0SEJ0_9GAMM</name>
<proteinExistence type="inferred from homology"/>
<evidence type="ECO:0000256" key="3">
    <source>
        <dbReference type="ARBA" id="ARBA00023274"/>
    </source>
</evidence>
<dbReference type="HAMAP" id="MF_00373">
    <property type="entry name" value="Ribosomal_bL28"/>
    <property type="match status" value="1"/>
</dbReference>
<dbReference type="PANTHER" id="PTHR13528:SF2">
    <property type="entry name" value="LARGE RIBOSOMAL SUBUNIT PROTEIN BL28M"/>
    <property type="match status" value="1"/>
</dbReference>
<dbReference type="InterPro" id="IPR001383">
    <property type="entry name" value="Ribosomal_bL28_bact-type"/>
</dbReference>
<accession>A0ABZ0SEJ0</accession>
<dbReference type="Pfam" id="PF00830">
    <property type="entry name" value="Ribosomal_L28"/>
    <property type="match status" value="1"/>
</dbReference>
<comment type="similarity">
    <text evidence="1 5">Belongs to the bacterial ribosomal protein bL28 family.</text>
</comment>
<dbReference type="RefSeq" id="WP_328985203.1">
    <property type="nucleotide sequence ID" value="NZ_CP121472.1"/>
</dbReference>
<evidence type="ECO:0000313" key="7">
    <source>
        <dbReference type="Proteomes" id="UP001432180"/>
    </source>
</evidence>
<keyword evidence="3 5" id="KW-0687">Ribonucleoprotein</keyword>
<dbReference type="InterPro" id="IPR026569">
    <property type="entry name" value="Ribosomal_bL28"/>
</dbReference>
<dbReference type="InterPro" id="IPR034704">
    <property type="entry name" value="Ribosomal_bL28/bL31-like_sf"/>
</dbReference>
<dbReference type="NCBIfam" id="TIGR00009">
    <property type="entry name" value="L28"/>
    <property type="match status" value="1"/>
</dbReference>
<organism evidence="6 7">
    <name type="scientific">Thiorhodovibrio winogradskyi</name>
    <dbReference type="NCBI Taxonomy" id="77007"/>
    <lineage>
        <taxon>Bacteria</taxon>
        <taxon>Pseudomonadati</taxon>
        <taxon>Pseudomonadota</taxon>
        <taxon>Gammaproteobacteria</taxon>
        <taxon>Chromatiales</taxon>
        <taxon>Chromatiaceae</taxon>
        <taxon>Thiorhodovibrio</taxon>
    </lineage>
</organism>
<keyword evidence="7" id="KW-1185">Reference proteome</keyword>
<dbReference type="Proteomes" id="UP001432180">
    <property type="component" value="Chromosome"/>
</dbReference>
<evidence type="ECO:0000256" key="5">
    <source>
        <dbReference type="HAMAP-Rule" id="MF_00373"/>
    </source>
</evidence>
<evidence type="ECO:0000256" key="4">
    <source>
        <dbReference type="ARBA" id="ARBA00035174"/>
    </source>
</evidence>
<gene>
    <name evidence="5 6" type="primary">rpmB</name>
    <name evidence="6" type="ORF">Thiowin_04589</name>
</gene>